<dbReference type="HOGENOM" id="CLU_142879_0_0_0"/>
<proteinExistence type="predicted"/>
<dbReference type="STRING" id="575540.Isop_1602"/>
<dbReference type="EMBL" id="CP002353">
    <property type="protein sequence ID" value="ADV62186.1"/>
    <property type="molecule type" value="Genomic_DNA"/>
</dbReference>
<dbReference type="Proteomes" id="UP000008631">
    <property type="component" value="Chromosome"/>
</dbReference>
<reference evidence="1 2" key="2">
    <citation type="journal article" date="2011" name="Stand. Genomic Sci.">
        <title>Complete genome sequence of Isosphaera pallida type strain (IS1B).</title>
        <authorList>
            <consortium name="US DOE Joint Genome Institute (JGI-PGF)"/>
            <person name="Goker M."/>
            <person name="Cleland D."/>
            <person name="Saunders E."/>
            <person name="Lapidus A."/>
            <person name="Nolan M."/>
            <person name="Lucas S."/>
            <person name="Hammon N."/>
            <person name="Deshpande S."/>
            <person name="Cheng J.F."/>
            <person name="Tapia R."/>
            <person name="Han C."/>
            <person name="Goodwin L."/>
            <person name="Pitluck S."/>
            <person name="Liolios K."/>
            <person name="Pagani I."/>
            <person name="Ivanova N."/>
            <person name="Mavromatis K."/>
            <person name="Pati A."/>
            <person name="Chen A."/>
            <person name="Palaniappan K."/>
            <person name="Land M."/>
            <person name="Hauser L."/>
            <person name="Chang Y.J."/>
            <person name="Jeffries C.D."/>
            <person name="Detter J.C."/>
            <person name="Beck B."/>
            <person name="Woyke T."/>
            <person name="Bristow J."/>
            <person name="Eisen J.A."/>
            <person name="Markowitz V."/>
            <person name="Hugenholtz P."/>
            <person name="Kyrpides N.C."/>
            <person name="Klenk H.P."/>
        </authorList>
    </citation>
    <scope>NUCLEOTIDE SEQUENCE [LARGE SCALE GENOMIC DNA]</scope>
    <source>
        <strain evidence="2">ATCC 43644 / DSM 9630 / IS1B</strain>
    </source>
</reference>
<reference key="1">
    <citation type="submission" date="2010-11" db="EMBL/GenBank/DDBJ databases">
        <title>The complete sequence of chromosome of Isophaera pallida ATCC 43644.</title>
        <authorList>
            <consortium name="US DOE Joint Genome Institute (JGI-PGF)"/>
            <person name="Lucas S."/>
            <person name="Copeland A."/>
            <person name="Lapidus A."/>
            <person name="Bruce D."/>
            <person name="Goodwin L."/>
            <person name="Pitluck S."/>
            <person name="Kyrpides N."/>
            <person name="Mavromatis K."/>
            <person name="Pagani I."/>
            <person name="Ivanova N."/>
            <person name="Saunders E."/>
            <person name="Brettin T."/>
            <person name="Detter J.C."/>
            <person name="Han C."/>
            <person name="Tapia R."/>
            <person name="Land M."/>
            <person name="Hauser L."/>
            <person name="Markowitz V."/>
            <person name="Cheng J.-F."/>
            <person name="Hugenholtz P."/>
            <person name="Woyke T."/>
            <person name="Wu D."/>
            <person name="Eisen J.A."/>
        </authorList>
    </citation>
    <scope>NUCLEOTIDE SEQUENCE</scope>
    <source>
        <strain>ATCC 43644</strain>
    </source>
</reference>
<gene>
    <name evidence="1" type="ordered locus">Isop_1602</name>
</gene>
<dbReference type="OrthoDB" id="121633at2"/>
<dbReference type="InterPro" id="IPR036567">
    <property type="entry name" value="RHF-like"/>
</dbReference>
<dbReference type="Gene3D" id="3.30.160.100">
    <property type="entry name" value="Ribosome hibernation promotion factor-like"/>
    <property type="match status" value="1"/>
</dbReference>
<evidence type="ECO:0000313" key="1">
    <source>
        <dbReference type="EMBL" id="ADV62186.1"/>
    </source>
</evidence>
<name>E8QZQ0_ISOPI</name>
<dbReference type="AlphaFoldDB" id="E8QZQ0"/>
<dbReference type="SUPFAM" id="SSF69754">
    <property type="entry name" value="Ribosome binding protein Y (YfiA homologue)"/>
    <property type="match status" value="1"/>
</dbReference>
<keyword evidence="2" id="KW-1185">Reference proteome</keyword>
<protein>
    <submittedName>
        <fullName evidence="1">Ribosomal subunit interface protein, putative</fullName>
    </submittedName>
</protein>
<dbReference type="RefSeq" id="WP_013564474.1">
    <property type="nucleotide sequence ID" value="NC_014962.1"/>
</dbReference>
<dbReference type="eggNOG" id="COG1544">
    <property type="taxonomic scope" value="Bacteria"/>
</dbReference>
<dbReference type="InParanoid" id="E8QZQ0"/>
<dbReference type="InterPro" id="IPR003489">
    <property type="entry name" value="RHF/RaiA"/>
</dbReference>
<evidence type="ECO:0000313" key="2">
    <source>
        <dbReference type="Proteomes" id="UP000008631"/>
    </source>
</evidence>
<organism evidence="1 2">
    <name type="scientific">Isosphaera pallida (strain ATCC 43644 / DSM 9630 / IS1B)</name>
    <dbReference type="NCBI Taxonomy" id="575540"/>
    <lineage>
        <taxon>Bacteria</taxon>
        <taxon>Pseudomonadati</taxon>
        <taxon>Planctomycetota</taxon>
        <taxon>Planctomycetia</taxon>
        <taxon>Isosphaerales</taxon>
        <taxon>Isosphaeraceae</taxon>
        <taxon>Isosphaera</taxon>
    </lineage>
</organism>
<dbReference type="KEGG" id="ipa:Isop_1602"/>
<accession>E8QZQ0</accession>
<sequence>MIIQVNTDNHTDGGAQLIDEVKSVVSDALERFGERITRVEVQISDENSHKGGDNDKRCVMEARLAGHQPVSVTHRGATVDQAVEGAAHKLQQMLTKLLDRLNDPKGRTSYAGEQMI</sequence>
<dbReference type="Pfam" id="PF02482">
    <property type="entry name" value="Ribosomal_S30AE"/>
    <property type="match status" value="1"/>
</dbReference>